<dbReference type="Gene3D" id="1.10.510.10">
    <property type="entry name" value="Transferase(Phosphotransferase) domain 1"/>
    <property type="match status" value="1"/>
</dbReference>
<evidence type="ECO:0000256" key="2">
    <source>
        <dbReference type="ARBA" id="ARBA00022527"/>
    </source>
</evidence>
<dbReference type="InterPro" id="IPR000719">
    <property type="entry name" value="Prot_kinase_dom"/>
</dbReference>
<comment type="catalytic activity">
    <reaction evidence="8">
        <text>L-seryl-[protein] + ATP = O-phospho-L-seryl-[protein] + ADP + H(+)</text>
        <dbReference type="Rhea" id="RHEA:17989"/>
        <dbReference type="Rhea" id="RHEA-COMP:9863"/>
        <dbReference type="Rhea" id="RHEA-COMP:11604"/>
        <dbReference type="ChEBI" id="CHEBI:15378"/>
        <dbReference type="ChEBI" id="CHEBI:29999"/>
        <dbReference type="ChEBI" id="CHEBI:30616"/>
        <dbReference type="ChEBI" id="CHEBI:83421"/>
        <dbReference type="ChEBI" id="CHEBI:456216"/>
        <dbReference type="EC" id="2.7.11.1"/>
    </reaction>
</comment>
<keyword evidence="4" id="KW-0547">Nucleotide-binding</keyword>
<dbReference type="GO" id="GO:0004674">
    <property type="term" value="F:protein serine/threonine kinase activity"/>
    <property type="evidence" value="ECO:0007669"/>
    <property type="project" value="UniProtKB-KW"/>
</dbReference>
<evidence type="ECO:0000256" key="8">
    <source>
        <dbReference type="ARBA" id="ARBA00048679"/>
    </source>
</evidence>
<sequence length="178" mass="19319">MSHCEGGDLASLMRSVNARGEALPEEVVMRWVVQLLLALQHVHALGIIHRDVKPANVFLSRNLKVVKLGDFGVAKRLSHVNDLANTVVGTPLYMSPELCAGKPYTYAADVWALGCVVLELALGGKKAFESRGYGELLVKISRNDYAPVPSRYSRPFAALVGSMLAPDPRERPAAEALL</sequence>
<feature type="non-terminal residue" evidence="10">
    <location>
        <position position="178"/>
    </location>
</feature>
<dbReference type="EMBL" id="GG663737">
    <property type="protein sequence ID" value="EEH59150.1"/>
    <property type="molecule type" value="Genomic_DNA"/>
</dbReference>
<dbReference type="PROSITE" id="PS50011">
    <property type="entry name" value="PROTEIN_KINASE_DOM"/>
    <property type="match status" value="1"/>
</dbReference>
<evidence type="ECO:0000256" key="7">
    <source>
        <dbReference type="ARBA" id="ARBA00047899"/>
    </source>
</evidence>
<dbReference type="InterPro" id="IPR051131">
    <property type="entry name" value="NEK_Ser/Thr_kinase_NIMA"/>
</dbReference>
<reference evidence="10 11" key="1">
    <citation type="journal article" date="2009" name="Science">
        <title>Green evolution and dynamic adaptations revealed by genomes of the marine picoeukaryotes Micromonas.</title>
        <authorList>
            <person name="Worden A.Z."/>
            <person name="Lee J.H."/>
            <person name="Mock T."/>
            <person name="Rouze P."/>
            <person name="Simmons M.P."/>
            <person name="Aerts A.L."/>
            <person name="Allen A.E."/>
            <person name="Cuvelier M.L."/>
            <person name="Derelle E."/>
            <person name="Everett M.V."/>
            <person name="Foulon E."/>
            <person name="Grimwood J."/>
            <person name="Gundlach H."/>
            <person name="Henrissat B."/>
            <person name="Napoli C."/>
            <person name="McDonald S.M."/>
            <person name="Parker M.S."/>
            <person name="Rombauts S."/>
            <person name="Salamov A."/>
            <person name="Von Dassow P."/>
            <person name="Badger J.H."/>
            <person name="Coutinho P.M."/>
            <person name="Demir E."/>
            <person name="Dubchak I."/>
            <person name="Gentemann C."/>
            <person name="Eikrem W."/>
            <person name="Gready J.E."/>
            <person name="John U."/>
            <person name="Lanier W."/>
            <person name="Lindquist E.A."/>
            <person name="Lucas S."/>
            <person name="Mayer K.F."/>
            <person name="Moreau H."/>
            <person name="Not F."/>
            <person name="Otillar R."/>
            <person name="Panaud O."/>
            <person name="Pangilinan J."/>
            <person name="Paulsen I."/>
            <person name="Piegu B."/>
            <person name="Poliakov A."/>
            <person name="Robbens S."/>
            <person name="Schmutz J."/>
            <person name="Toulza E."/>
            <person name="Wyss T."/>
            <person name="Zelensky A."/>
            <person name="Zhou K."/>
            <person name="Armbrust E.V."/>
            <person name="Bhattacharya D."/>
            <person name="Goodenough U.W."/>
            <person name="Van de Peer Y."/>
            <person name="Grigoriev I.V."/>
        </authorList>
    </citation>
    <scope>NUCLEOTIDE SEQUENCE [LARGE SCALE GENOMIC DNA]</scope>
    <source>
        <strain evidence="10 11">CCMP1545</strain>
    </source>
</reference>
<comment type="catalytic activity">
    <reaction evidence="7">
        <text>L-threonyl-[protein] + ATP = O-phospho-L-threonyl-[protein] + ADP + H(+)</text>
        <dbReference type="Rhea" id="RHEA:46608"/>
        <dbReference type="Rhea" id="RHEA-COMP:11060"/>
        <dbReference type="Rhea" id="RHEA-COMP:11605"/>
        <dbReference type="ChEBI" id="CHEBI:15378"/>
        <dbReference type="ChEBI" id="CHEBI:30013"/>
        <dbReference type="ChEBI" id="CHEBI:30616"/>
        <dbReference type="ChEBI" id="CHEBI:61977"/>
        <dbReference type="ChEBI" id="CHEBI:456216"/>
        <dbReference type="EC" id="2.7.11.1"/>
    </reaction>
</comment>
<keyword evidence="11" id="KW-1185">Reference proteome</keyword>
<dbReference type="STRING" id="564608.C1MN22"/>
<protein>
    <recommendedName>
        <fullName evidence="1">non-specific serine/threonine protein kinase</fullName>
        <ecNumber evidence="1">2.7.11.1</ecNumber>
    </recommendedName>
</protein>
<feature type="domain" description="Protein kinase" evidence="9">
    <location>
        <begin position="1"/>
        <end position="178"/>
    </location>
</feature>
<dbReference type="PROSITE" id="PS00108">
    <property type="entry name" value="PROTEIN_KINASE_ST"/>
    <property type="match status" value="1"/>
</dbReference>
<dbReference type="InterPro" id="IPR008271">
    <property type="entry name" value="Ser/Thr_kinase_AS"/>
</dbReference>
<dbReference type="GeneID" id="9682944"/>
<dbReference type="GO" id="GO:0005524">
    <property type="term" value="F:ATP binding"/>
    <property type="evidence" value="ECO:0007669"/>
    <property type="project" value="UniProtKB-KW"/>
</dbReference>
<dbReference type="AlphaFoldDB" id="C1MN22"/>
<evidence type="ECO:0000256" key="4">
    <source>
        <dbReference type="ARBA" id="ARBA00022741"/>
    </source>
</evidence>
<evidence type="ECO:0000259" key="9">
    <source>
        <dbReference type="PROSITE" id="PS50011"/>
    </source>
</evidence>
<keyword evidence="3" id="KW-0808">Transferase</keyword>
<keyword evidence="2" id="KW-0723">Serine/threonine-protein kinase</keyword>
<name>C1MN22_MICPC</name>
<organism evidence="11">
    <name type="scientific">Micromonas pusilla (strain CCMP1545)</name>
    <name type="common">Picoplanktonic green alga</name>
    <dbReference type="NCBI Taxonomy" id="564608"/>
    <lineage>
        <taxon>Eukaryota</taxon>
        <taxon>Viridiplantae</taxon>
        <taxon>Chlorophyta</taxon>
        <taxon>Mamiellophyceae</taxon>
        <taxon>Mamiellales</taxon>
        <taxon>Mamiellaceae</taxon>
        <taxon>Micromonas</taxon>
    </lineage>
</organism>
<evidence type="ECO:0000313" key="10">
    <source>
        <dbReference type="EMBL" id="EEH59150.1"/>
    </source>
</evidence>
<evidence type="ECO:0000256" key="3">
    <source>
        <dbReference type="ARBA" id="ARBA00022679"/>
    </source>
</evidence>
<proteinExistence type="predicted"/>
<evidence type="ECO:0000256" key="6">
    <source>
        <dbReference type="ARBA" id="ARBA00022840"/>
    </source>
</evidence>
<dbReference type="KEGG" id="mpp:MICPUCDRAFT_7818"/>
<keyword evidence="5" id="KW-0418">Kinase</keyword>
<dbReference type="SMART" id="SM00220">
    <property type="entry name" value="S_TKc"/>
    <property type="match status" value="1"/>
</dbReference>
<dbReference type="Pfam" id="PF00069">
    <property type="entry name" value="Pkinase"/>
    <property type="match status" value="1"/>
</dbReference>
<dbReference type="InterPro" id="IPR011009">
    <property type="entry name" value="Kinase-like_dom_sf"/>
</dbReference>
<accession>C1MN22</accession>
<dbReference type="EC" id="2.7.11.1" evidence="1"/>
<dbReference type="PANTHER" id="PTHR44899">
    <property type="entry name" value="CAMK FAMILY PROTEIN KINASE"/>
    <property type="match status" value="1"/>
</dbReference>
<dbReference type="Proteomes" id="UP000001876">
    <property type="component" value="Unassembled WGS sequence"/>
</dbReference>
<dbReference type="SUPFAM" id="SSF56112">
    <property type="entry name" value="Protein kinase-like (PK-like)"/>
    <property type="match status" value="1"/>
</dbReference>
<dbReference type="OMA" id="WMEIHAN"/>
<evidence type="ECO:0000313" key="11">
    <source>
        <dbReference type="Proteomes" id="UP000001876"/>
    </source>
</evidence>
<keyword evidence="6" id="KW-0067">ATP-binding</keyword>
<dbReference type="RefSeq" id="XP_003057505.1">
    <property type="nucleotide sequence ID" value="XM_003057459.1"/>
</dbReference>
<dbReference type="eggNOG" id="KOG0589">
    <property type="taxonomic scope" value="Eukaryota"/>
</dbReference>
<dbReference type="OrthoDB" id="248923at2759"/>
<gene>
    <name evidence="10" type="ORF">MICPUCDRAFT_7818</name>
</gene>
<evidence type="ECO:0000256" key="1">
    <source>
        <dbReference type="ARBA" id="ARBA00012513"/>
    </source>
</evidence>
<evidence type="ECO:0000256" key="5">
    <source>
        <dbReference type="ARBA" id="ARBA00022777"/>
    </source>
</evidence>